<keyword evidence="14" id="KW-1185">Reference proteome</keyword>
<evidence type="ECO:0000256" key="3">
    <source>
        <dbReference type="ARBA" id="ARBA00008891"/>
    </source>
</evidence>
<evidence type="ECO:0000256" key="5">
    <source>
        <dbReference type="ARBA" id="ARBA00022525"/>
    </source>
</evidence>
<evidence type="ECO:0000256" key="1">
    <source>
        <dbReference type="ARBA" id="ARBA00004613"/>
    </source>
</evidence>
<dbReference type="OrthoDB" id="2019149at2759"/>
<dbReference type="EMBL" id="ML986592">
    <property type="protein sequence ID" value="KAF2267358.1"/>
    <property type="molecule type" value="Genomic_DNA"/>
</dbReference>
<evidence type="ECO:0000256" key="9">
    <source>
        <dbReference type="ARBA" id="ARBA00047928"/>
    </source>
</evidence>
<feature type="domain" description="Pectinesterase catalytic" evidence="12">
    <location>
        <begin position="32"/>
        <end position="297"/>
    </location>
</feature>
<evidence type="ECO:0000259" key="12">
    <source>
        <dbReference type="Pfam" id="PF01095"/>
    </source>
</evidence>
<dbReference type="EC" id="3.1.1.11" evidence="4 11"/>
<dbReference type="InterPro" id="IPR012334">
    <property type="entry name" value="Pectin_lyas_fold"/>
</dbReference>
<evidence type="ECO:0000256" key="10">
    <source>
        <dbReference type="PROSITE-ProRule" id="PRU10040"/>
    </source>
</evidence>
<name>A0A9P4N6D9_9PLEO</name>
<comment type="catalytic activity">
    <reaction evidence="9 11">
        <text>[(1-&gt;4)-alpha-D-galacturonosyl methyl ester](n) + n H2O = [(1-&gt;4)-alpha-D-galacturonosyl](n) + n methanol + n H(+)</text>
        <dbReference type="Rhea" id="RHEA:22380"/>
        <dbReference type="Rhea" id="RHEA-COMP:14570"/>
        <dbReference type="Rhea" id="RHEA-COMP:14573"/>
        <dbReference type="ChEBI" id="CHEBI:15377"/>
        <dbReference type="ChEBI" id="CHEBI:15378"/>
        <dbReference type="ChEBI" id="CHEBI:17790"/>
        <dbReference type="ChEBI" id="CHEBI:140522"/>
        <dbReference type="ChEBI" id="CHEBI:140523"/>
        <dbReference type="EC" id="3.1.1.11"/>
    </reaction>
</comment>
<evidence type="ECO:0000256" key="8">
    <source>
        <dbReference type="ARBA" id="ARBA00023085"/>
    </source>
</evidence>
<comment type="pathway">
    <text evidence="2 11">Glycan metabolism; pectin degradation; 2-dehydro-3-deoxy-D-gluconate from pectin: step 1/5.</text>
</comment>
<dbReference type="PROSITE" id="PS00503">
    <property type="entry name" value="PECTINESTERASE_2"/>
    <property type="match status" value="1"/>
</dbReference>
<comment type="subcellular location">
    <subcellularLocation>
        <location evidence="1 11">Secreted</location>
    </subcellularLocation>
</comment>
<dbReference type="GO" id="GO:0030599">
    <property type="term" value="F:pectinesterase activity"/>
    <property type="evidence" value="ECO:0007669"/>
    <property type="project" value="UniProtKB-UniRule"/>
</dbReference>
<keyword evidence="5 11" id="KW-0964">Secreted</keyword>
<proteinExistence type="inferred from homology"/>
<dbReference type="GO" id="GO:0005576">
    <property type="term" value="C:extracellular region"/>
    <property type="evidence" value="ECO:0007669"/>
    <property type="project" value="UniProtKB-SubCell"/>
</dbReference>
<dbReference type="SUPFAM" id="SSF51126">
    <property type="entry name" value="Pectin lyase-like"/>
    <property type="match status" value="1"/>
</dbReference>
<accession>A0A9P4N6D9</accession>
<dbReference type="AlphaFoldDB" id="A0A9P4N6D9"/>
<evidence type="ECO:0000256" key="7">
    <source>
        <dbReference type="ARBA" id="ARBA00022801"/>
    </source>
</evidence>
<evidence type="ECO:0000256" key="11">
    <source>
        <dbReference type="RuleBase" id="RU000589"/>
    </source>
</evidence>
<sequence length="330" mass="35545">MYYLLWLLCSALRALATSRTSPPSGCLVVSKTAASSQYVTVQAAIDALSTSSPASQCVFIYQGTYSEQVYIPTRKAALTIYGYTEDTSIYSRNMVTITQRRSQDDSANNDLTATLRAWSANLKVYNINLVNTRGSGSQALAISAQADMQGYYGVQFKGFQDTVLANSGAQVYAKCYIEGATDFIFGQRAAAWFDSVDIRVLAASTGYITANGRDSSLNPSYYVINKGTIAAASGNSVKPQAYYLGRPWRSYARVVFQSTNMTNVVNSAGWSVWGTSDTRTDNVYFGEYSNAGAGASGTRASFAKQLASPVSISSTLGSSYVGWVDTSYLS</sequence>
<evidence type="ECO:0000313" key="14">
    <source>
        <dbReference type="Proteomes" id="UP000800093"/>
    </source>
</evidence>
<dbReference type="PANTHER" id="PTHR31321:SF127">
    <property type="entry name" value="PECTINESTERASE"/>
    <property type="match status" value="1"/>
</dbReference>
<evidence type="ECO:0000313" key="13">
    <source>
        <dbReference type="EMBL" id="KAF2267358.1"/>
    </source>
</evidence>
<comment type="similarity">
    <text evidence="3">Belongs to the pectinesterase family.</text>
</comment>
<feature type="active site" evidence="10">
    <location>
        <position position="182"/>
    </location>
</feature>
<feature type="signal peptide" evidence="11">
    <location>
        <begin position="1"/>
        <end position="16"/>
    </location>
</feature>
<dbReference type="InterPro" id="IPR011050">
    <property type="entry name" value="Pectin_lyase_fold/virulence"/>
</dbReference>
<dbReference type="GO" id="GO:0042545">
    <property type="term" value="P:cell wall modification"/>
    <property type="evidence" value="ECO:0007669"/>
    <property type="project" value="UniProtKB-UniRule"/>
</dbReference>
<comment type="function">
    <text evidence="11">Involved in maceration and soft-rotting of plant tissue.</text>
</comment>
<keyword evidence="11" id="KW-0961">Cell wall biogenesis/degradation</keyword>
<evidence type="ECO:0000256" key="6">
    <source>
        <dbReference type="ARBA" id="ARBA00022729"/>
    </source>
</evidence>
<dbReference type="InterPro" id="IPR000070">
    <property type="entry name" value="Pectinesterase_cat"/>
</dbReference>
<reference evidence="14" key="1">
    <citation type="journal article" date="2020" name="Stud. Mycol.">
        <title>101 Dothideomycetes genomes: A test case for predicting lifestyles and emergence of pathogens.</title>
        <authorList>
            <person name="Haridas S."/>
            <person name="Albert R."/>
            <person name="Binder M."/>
            <person name="Bloem J."/>
            <person name="LaButti K."/>
            <person name="Salamov A."/>
            <person name="Andreopoulos B."/>
            <person name="Baker S."/>
            <person name="Barry K."/>
            <person name="Bills G."/>
            <person name="Bluhm B."/>
            <person name="Cannon C."/>
            <person name="Castanera R."/>
            <person name="Culley D."/>
            <person name="Daum C."/>
            <person name="Ezra D."/>
            <person name="Gonzalez J."/>
            <person name="Henrissat B."/>
            <person name="Kuo A."/>
            <person name="Liang C."/>
            <person name="Lipzen A."/>
            <person name="Lutzoni F."/>
            <person name="Magnuson J."/>
            <person name="Mondo S."/>
            <person name="Nolan M."/>
            <person name="Ohm R."/>
            <person name="Pangilinan J."/>
            <person name="Park H.-J."/>
            <person name="Ramirez L."/>
            <person name="Alfaro M."/>
            <person name="Sun H."/>
            <person name="Tritt A."/>
            <person name="Yoshinaga Y."/>
            <person name="Zwiers L.-H."/>
            <person name="Turgeon B."/>
            <person name="Goodwin S."/>
            <person name="Spatafora J."/>
            <person name="Crous P."/>
            <person name="Grigoriev I."/>
        </authorList>
    </citation>
    <scope>NUCLEOTIDE SEQUENCE [LARGE SCALE GENOMIC DNA]</scope>
    <source>
        <strain evidence="14">CBS 304.66</strain>
    </source>
</reference>
<keyword evidence="8 11" id="KW-0063">Aspartyl esterase</keyword>
<organism evidence="13 14">
    <name type="scientific">Lojkania enalia</name>
    <dbReference type="NCBI Taxonomy" id="147567"/>
    <lineage>
        <taxon>Eukaryota</taxon>
        <taxon>Fungi</taxon>
        <taxon>Dikarya</taxon>
        <taxon>Ascomycota</taxon>
        <taxon>Pezizomycotina</taxon>
        <taxon>Dothideomycetes</taxon>
        <taxon>Pleosporomycetidae</taxon>
        <taxon>Pleosporales</taxon>
        <taxon>Pleosporales incertae sedis</taxon>
        <taxon>Lojkania</taxon>
    </lineage>
</organism>
<dbReference type="GO" id="GO:0045490">
    <property type="term" value="P:pectin catabolic process"/>
    <property type="evidence" value="ECO:0007669"/>
    <property type="project" value="UniProtKB-UniRule"/>
</dbReference>
<evidence type="ECO:0000256" key="2">
    <source>
        <dbReference type="ARBA" id="ARBA00005184"/>
    </source>
</evidence>
<protein>
    <recommendedName>
        <fullName evidence="4 11">Pectinesterase</fullName>
        <ecNumber evidence="4 11">3.1.1.11</ecNumber>
    </recommendedName>
</protein>
<gene>
    <name evidence="13" type="ORF">CC78DRAFT_530935</name>
</gene>
<keyword evidence="6 11" id="KW-0732">Signal</keyword>
<dbReference type="PANTHER" id="PTHR31321">
    <property type="entry name" value="ACYL-COA THIOESTER HYDROLASE YBHC-RELATED"/>
    <property type="match status" value="1"/>
</dbReference>
<dbReference type="InterPro" id="IPR033131">
    <property type="entry name" value="Pectinesterase_Asp_AS"/>
</dbReference>
<dbReference type="Proteomes" id="UP000800093">
    <property type="component" value="Unassembled WGS sequence"/>
</dbReference>
<dbReference type="Gene3D" id="2.160.20.10">
    <property type="entry name" value="Single-stranded right-handed beta-helix, Pectin lyase-like"/>
    <property type="match status" value="1"/>
</dbReference>
<dbReference type="Pfam" id="PF01095">
    <property type="entry name" value="Pectinesterase"/>
    <property type="match status" value="1"/>
</dbReference>
<keyword evidence="7 11" id="KW-0378">Hydrolase</keyword>
<dbReference type="GO" id="GO:0016829">
    <property type="term" value="F:lyase activity"/>
    <property type="evidence" value="ECO:0007669"/>
    <property type="project" value="UniProtKB-KW"/>
</dbReference>
<feature type="chain" id="PRO_5040538987" description="Pectinesterase" evidence="11">
    <location>
        <begin position="17"/>
        <end position="330"/>
    </location>
</feature>
<comment type="caution">
    <text evidence="13">The sequence shown here is derived from an EMBL/GenBank/DDBJ whole genome shotgun (WGS) entry which is preliminary data.</text>
</comment>
<dbReference type="FunFam" id="2.160.20.10:FF:000014">
    <property type="entry name" value="Pectinesterase"/>
    <property type="match status" value="1"/>
</dbReference>
<evidence type="ECO:0000256" key="4">
    <source>
        <dbReference type="ARBA" id="ARBA00013229"/>
    </source>
</evidence>